<dbReference type="PANTHER" id="PTHR31126:SF1">
    <property type="entry name" value="TYROSINE SPECIFIC PROTEIN PHOSPHATASES DOMAIN-CONTAINING PROTEIN"/>
    <property type="match status" value="1"/>
</dbReference>
<evidence type="ECO:0000313" key="5">
    <source>
        <dbReference type="Proteomes" id="UP001597368"/>
    </source>
</evidence>
<accession>A0ABW4SUN0</accession>
<name>A0ABW4SUN0_9ACTN</name>
<dbReference type="Proteomes" id="UP001597368">
    <property type="component" value="Unassembled WGS sequence"/>
</dbReference>
<keyword evidence="4" id="KW-0378">Hydrolase</keyword>
<feature type="domain" description="Tyrosine specific protein phosphatases" evidence="3">
    <location>
        <begin position="114"/>
        <end position="177"/>
    </location>
</feature>
<keyword evidence="5" id="KW-1185">Reference proteome</keyword>
<dbReference type="Gene3D" id="3.90.190.10">
    <property type="entry name" value="Protein tyrosine phosphatase superfamily"/>
    <property type="match status" value="1"/>
</dbReference>
<dbReference type="InterPro" id="IPR016130">
    <property type="entry name" value="Tyr_Pase_AS"/>
</dbReference>
<dbReference type="PANTHER" id="PTHR31126">
    <property type="entry name" value="TYROSINE-PROTEIN PHOSPHATASE"/>
    <property type="match status" value="1"/>
</dbReference>
<dbReference type="EC" id="3.1.3.48" evidence="4"/>
<dbReference type="InterPro" id="IPR026893">
    <property type="entry name" value="Tyr/Ser_Pase_IphP-type"/>
</dbReference>
<protein>
    <submittedName>
        <fullName evidence="4">Tyrosine-protein phosphatase</fullName>
        <ecNumber evidence="4">3.1.3.48</ecNumber>
    </submittedName>
</protein>
<proteinExistence type="inferred from homology"/>
<gene>
    <name evidence="4" type="ORF">ACFSKW_15470</name>
</gene>
<comment type="caution">
    <text evidence="4">The sequence shown here is derived from an EMBL/GenBank/DDBJ whole genome shotgun (WGS) entry which is preliminary data.</text>
</comment>
<evidence type="ECO:0000256" key="2">
    <source>
        <dbReference type="SAM" id="MobiDB-lite"/>
    </source>
</evidence>
<dbReference type="Pfam" id="PF13350">
    <property type="entry name" value="Y_phosphatase3"/>
    <property type="match status" value="1"/>
</dbReference>
<dbReference type="InterPro" id="IPR000387">
    <property type="entry name" value="Tyr_Pase_dom"/>
</dbReference>
<dbReference type="EMBL" id="JBHUFV010000022">
    <property type="protein sequence ID" value="MFD1932874.1"/>
    <property type="molecule type" value="Genomic_DNA"/>
</dbReference>
<dbReference type="RefSeq" id="WP_379572915.1">
    <property type="nucleotide sequence ID" value="NZ_JBHUFV010000022.1"/>
</dbReference>
<organism evidence="4 5">
    <name type="scientific">Nonomuraea mangrovi</name>
    <dbReference type="NCBI Taxonomy" id="2316207"/>
    <lineage>
        <taxon>Bacteria</taxon>
        <taxon>Bacillati</taxon>
        <taxon>Actinomycetota</taxon>
        <taxon>Actinomycetes</taxon>
        <taxon>Streptosporangiales</taxon>
        <taxon>Streptosporangiaceae</taxon>
        <taxon>Nonomuraea</taxon>
    </lineage>
</organism>
<dbReference type="PROSITE" id="PS50056">
    <property type="entry name" value="TYR_PHOSPHATASE_2"/>
    <property type="match status" value="1"/>
</dbReference>
<comment type="similarity">
    <text evidence="1">Belongs to the protein-tyrosine phosphatase family.</text>
</comment>
<evidence type="ECO:0000259" key="3">
    <source>
        <dbReference type="PROSITE" id="PS50056"/>
    </source>
</evidence>
<dbReference type="GO" id="GO:0004725">
    <property type="term" value="F:protein tyrosine phosphatase activity"/>
    <property type="evidence" value="ECO:0007669"/>
    <property type="project" value="UniProtKB-EC"/>
</dbReference>
<sequence>MTRHLDFLRLHNFRDIGGYVARDGQVVRWKRFYRADSLGWLTGDDLDRFHALAVRTVIDLRHPDEVERSGRVPDSDGLVYHNLPIEGRRWDVTAFDPATGVGRFLADRYLEVSEDGVDRLKLAVETIADAGNSPVVVHCAAGKDRTGVLTALVLSLVGVAQDDIVADYALTGLATERFVADWRTRHPDAPMWPGFGQAPAEAMRLFLHDLAARHGSVEDYCADVLDVDQSMIGRLRAVLLGSAAEGSPTAPSSGEPAPGITGPSQ</sequence>
<feature type="region of interest" description="Disordered" evidence="2">
    <location>
        <begin position="244"/>
        <end position="265"/>
    </location>
</feature>
<dbReference type="InterPro" id="IPR029021">
    <property type="entry name" value="Prot-tyrosine_phosphatase-like"/>
</dbReference>
<evidence type="ECO:0000256" key="1">
    <source>
        <dbReference type="ARBA" id="ARBA00009580"/>
    </source>
</evidence>
<dbReference type="PROSITE" id="PS00383">
    <property type="entry name" value="TYR_PHOSPHATASE_1"/>
    <property type="match status" value="1"/>
</dbReference>
<reference evidence="5" key="1">
    <citation type="journal article" date="2019" name="Int. J. Syst. Evol. Microbiol.">
        <title>The Global Catalogue of Microorganisms (GCM) 10K type strain sequencing project: providing services to taxonomists for standard genome sequencing and annotation.</title>
        <authorList>
            <consortium name="The Broad Institute Genomics Platform"/>
            <consortium name="The Broad Institute Genome Sequencing Center for Infectious Disease"/>
            <person name="Wu L."/>
            <person name="Ma J."/>
        </authorList>
    </citation>
    <scope>NUCLEOTIDE SEQUENCE [LARGE SCALE GENOMIC DNA]</scope>
    <source>
        <strain evidence="5">ICMP 6774ER</strain>
    </source>
</reference>
<dbReference type="SUPFAM" id="SSF52799">
    <property type="entry name" value="(Phosphotyrosine protein) phosphatases II"/>
    <property type="match status" value="1"/>
</dbReference>
<evidence type="ECO:0000313" key="4">
    <source>
        <dbReference type="EMBL" id="MFD1932874.1"/>
    </source>
</evidence>